<keyword evidence="2" id="KW-1185">Reference proteome</keyword>
<dbReference type="EMBL" id="AVPH01000070">
    <property type="protein sequence ID" value="ERE17773.1"/>
    <property type="molecule type" value="Genomic_DNA"/>
</dbReference>
<protein>
    <submittedName>
        <fullName evidence="1">Uncharacterized protein</fullName>
    </submittedName>
</protein>
<sequence>MHMKFTAVGYIRELSVVVQSLGKTGITQHPRQIKLPLIQCTPLSSFKNLVCFYTLQYNVYI</sequence>
<gene>
    <name evidence="1" type="ORF">O166_22420</name>
</gene>
<accession>A0ABN0NAE9</accession>
<proteinExistence type="predicted"/>
<organism evidence="1 2">
    <name type="scientific">Pseudogulbenkiania ferrooxidans EGD-HP2</name>
    <dbReference type="NCBI Taxonomy" id="1388764"/>
    <lineage>
        <taxon>Bacteria</taxon>
        <taxon>Pseudomonadati</taxon>
        <taxon>Pseudomonadota</taxon>
        <taxon>Betaproteobacteria</taxon>
        <taxon>Neisseriales</taxon>
        <taxon>Chromobacteriaceae</taxon>
        <taxon>Pseudogulbenkiania</taxon>
    </lineage>
</organism>
<evidence type="ECO:0000313" key="1">
    <source>
        <dbReference type="EMBL" id="ERE17773.1"/>
    </source>
</evidence>
<dbReference type="Proteomes" id="UP000016426">
    <property type="component" value="Unassembled WGS sequence"/>
</dbReference>
<reference evidence="1 2" key="1">
    <citation type="journal article" date="2013" name="Genome Announc.">
        <title>Genome Sequence of the Pigment-Producing Bacterium Pseudogulbenkiania ferrooxidans, Isolated from Loktak Lake.</title>
        <authorList>
            <person name="Puranik S."/>
            <person name="Talkal R."/>
            <person name="Qureshi A."/>
            <person name="Khardenavis A."/>
            <person name="Kapley A."/>
            <person name="Purohit H.J."/>
        </authorList>
    </citation>
    <scope>NUCLEOTIDE SEQUENCE [LARGE SCALE GENOMIC DNA]</scope>
    <source>
        <strain evidence="1 2">EGD-HP2</strain>
    </source>
</reference>
<comment type="caution">
    <text evidence="1">The sequence shown here is derived from an EMBL/GenBank/DDBJ whole genome shotgun (WGS) entry which is preliminary data.</text>
</comment>
<name>A0ABN0NAE9_9NEIS</name>
<evidence type="ECO:0000313" key="2">
    <source>
        <dbReference type="Proteomes" id="UP000016426"/>
    </source>
</evidence>